<dbReference type="EMBL" id="KB445550">
    <property type="protein sequence ID" value="EMD00870.1"/>
    <property type="molecule type" value="Genomic_DNA"/>
</dbReference>
<dbReference type="OrthoDB" id="3838727at2759"/>
<dbReference type="KEGG" id="bcom:BAUCODRAFT_187353"/>
<dbReference type="Proteomes" id="UP000011761">
    <property type="component" value="Unassembled WGS sequence"/>
</dbReference>
<dbReference type="STRING" id="717646.M2NMV7"/>
<sequence length="194" mass="21214">MRSYGQVLSAATALTLVVNATPIAHNTTLRARDETFKLFVYNNCPFVKEVSTYTVTADFQMVLMSPPTNIQPHGGELVISTPFHATGMRLTGHAEWTNQWAPTLLFEYGYSAYMGVEGTAYDISMMAGSDPDIGMGVWPIENGQGSGSCAQKIAWPWNAPLGQAWTNPDQDRDGSPADTVCYKGKTDFKVVYCP</sequence>
<dbReference type="eggNOG" id="ENOG502R8UN">
    <property type="taxonomic scope" value="Eukaryota"/>
</dbReference>
<proteinExistence type="predicted"/>
<gene>
    <name evidence="2" type="ORF">BAUCODRAFT_187353</name>
</gene>
<evidence type="ECO:0000313" key="2">
    <source>
        <dbReference type="EMBL" id="EMD00870.1"/>
    </source>
</evidence>
<dbReference type="OMA" id="DFKVVFC"/>
<feature type="chain" id="PRO_5004021765" evidence="1">
    <location>
        <begin position="21"/>
        <end position="194"/>
    </location>
</feature>
<organism evidence="2 3">
    <name type="scientific">Baudoinia panamericana (strain UAMH 10762)</name>
    <name type="common">Angels' share fungus</name>
    <name type="synonym">Baudoinia compniacensis (strain UAMH 10762)</name>
    <dbReference type="NCBI Taxonomy" id="717646"/>
    <lineage>
        <taxon>Eukaryota</taxon>
        <taxon>Fungi</taxon>
        <taxon>Dikarya</taxon>
        <taxon>Ascomycota</taxon>
        <taxon>Pezizomycotina</taxon>
        <taxon>Dothideomycetes</taxon>
        <taxon>Dothideomycetidae</taxon>
        <taxon>Mycosphaerellales</taxon>
        <taxon>Teratosphaeriaceae</taxon>
        <taxon>Baudoinia</taxon>
    </lineage>
</organism>
<dbReference type="RefSeq" id="XP_007672054.1">
    <property type="nucleotide sequence ID" value="XM_007673864.1"/>
</dbReference>
<evidence type="ECO:0000313" key="3">
    <source>
        <dbReference type="Proteomes" id="UP000011761"/>
    </source>
</evidence>
<keyword evidence="3" id="KW-1185">Reference proteome</keyword>
<dbReference type="HOGENOM" id="CLU_1402397_0_0_1"/>
<feature type="signal peptide" evidence="1">
    <location>
        <begin position="1"/>
        <end position="20"/>
    </location>
</feature>
<keyword evidence="1" id="KW-0732">Signal</keyword>
<name>M2NMV7_BAUPA</name>
<reference evidence="2 3" key="1">
    <citation type="journal article" date="2012" name="PLoS Pathog.">
        <title>Diverse lifestyles and strategies of plant pathogenesis encoded in the genomes of eighteen Dothideomycetes fungi.</title>
        <authorList>
            <person name="Ohm R.A."/>
            <person name="Feau N."/>
            <person name="Henrissat B."/>
            <person name="Schoch C.L."/>
            <person name="Horwitz B.A."/>
            <person name="Barry K.W."/>
            <person name="Condon B.J."/>
            <person name="Copeland A.C."/>
            <person name="Dhillon B."/>
            <person name="Glaser F."/>
            <person name="Hesse C.N."/>
            <person name="Kosti I."/>
            <person name="LaButti K."/>
            <person name="Lindquist E.A."/>
            <person name="Lucas S."/>
            <person name="Salamov A.A."/>
            <person name="Bradshaw R.E."/>
            <person name="Ciuffetti L."/>
            <person name="Hamelin R.C."/>
            <person name="Kema G.H.J."/>
            <person name="Lawrence C."/>
            <person name="Scott J.A."/>
            <person name="Spatafora J.W."/>
            <person name="Turgeon B.G."/>
            <person name="de Wit P.J.G.M."/>
            <person name="Zhong S."/>
            <person name="Goodwin S.B."/>
            <person name="Grigoriev I.V."/>
        </authorList>
    </citation>
    <scope>NUCLEOTIDE SEQUENCE [LARGE SCALE GENOMIC DNA]</scope>
    <source>
        <strain evidence="2 3">UAMH 10762</strain>
    </source>
</reference>
<evidence type="ECO:0000256" key="1">
    <source>
        <dbReference type="SAM" id="SignalP"/>
    </source>
</evidence>
<accession>M2NMV7</accession>
<dbReference type="GeneID" id="19109540"/>
<protein>
    <submittedName>
        <fullName evidence="2">Uncharacterized protein</fullName>
    </submittedName>
</protein>
<dbReference type="AlphaFoldDB" id="M2NMV7"/>